<evidence type="ECO:0000256" key="3">
    <source>
        <dbReference type="ARBA" id="ARBA00023315"/>
    </source>
</evidence>
<protein>
    <submittedName>
        <fullName evidence="4">Transferase</fullName>
    </submittedName>
</protein>
<dbReference type="Proteomes" id="UP000187203">
    <property type="component" value="Unassembled WGS sequence"/>
</dbReference>
<dbReference type="Gene3D" id="3.30.559.10">
    <property type="entry name" value="Chloramphenicol acetyltransferase-like domain"/>
    <property type="match status" value="2"/>
</dbReference>
<sequence length="443" mass="50782">MEVSITSRQTIKPFSEQVHLLKPFKLSFLDQLIPPHYYPLVYFYTQPFDCPFNTAQISQQLKRSLAQCLNNFYPLSGRVINNLRIDHFEDGVVFNEAKIHGSLSDYLQNMELDALNKFLPFQAFCHLTDTTLPLLAVQLNMFDCGGIALAMCCSHKIIDASTLSSFLKNWTAFFRGSSYEISHPNLIEASSQLFPACVPPNYSPLINGLWFSERRRKTRRFFFDENAICSLKSKVKSENLEHPTRFQALSAFIWKYAMLASKSASGIFKPSVLANTVNIRPRMESKLPDYSMGNIFWLTFTPYNSTEKDIELQHLAYLLKEAVGNFNRNFLNPLLGEKGFQVISEQLKMLAEFASQGNGELYFFTSWLNFGLDEVDFGWGKPTWFEVPGVDHCPSINNFIIFKEIGQQKGAIEAWIALNEKDMVILEKDPEFLTFASPNYMHD</sequence>
<dbReference type="InterPro" id="IPR023213">
    <property type="entry name" value="CAT-like_dom_sf"/>
</dbReference>
<keyword evidence="5" id="KW-1185">Reference proteome</keyword>
<organism evidence="4 5">
    <name type="scientific">Corchorus olitorius</name>
    <dbReference type="NCBI Taxonomy" id="93759"/>
    <lineage>
        <taxon>Eukaryota</taxon>
        <taxon>Viridiplantae</taxon>
        <taxon>Streptophyta</taxon>
        <taxon>Embryophyta</taxon>
        <taxon>Tracheophyta</taxon>
        <taxon>Spermatophyta</taxon>
        <taxon>Magnoliopsida</taxon>
        <taxon>eudicotyledons</taxon>
        <taxon>Gunneridae</taxon>
        <taxon>Pentapetalae</taxon>
        <taxon>rosids</taxon>
        <taxon>malvids</taxon>
        <taxon>Malvales</taxon>
        <taxon>Malvaceae</taxon>
        <taxon>Grewioideae</taxon>
        <taxon>Apeibeae</taxon>
        <taxon>Corchorus</taxon>
    </lineage>
</organism>
<proteinExistence type="inferred from homology"/>
<dbReference type="AlphaFoldDB" id="A0A1R3HEM6"/>
<evidence type="ECO:0000313" key="4">
    <source>
        <dbReference type="EMBL" id="OMO68817.1"/>
    </source>
</evidence>
<dbReference type="EMBL" id="AWUE01020343">
    <property type="protein sequence ID" value="OMO68817.1"/>
    <property type="molecule type" value="Genomic_DNA"/>
</dbReference>
<keyword evidence="3" id="KW-0012">Acyltransferase</keyword>
<dbReference type="PANTHER" id="PTHR31623:SF36">
    <property type="entry name" value="STEMMADENINE O-ACETYLTRANSFERASE-LIKE"/>
    <property type="match status" value="1"/>
</dbReference>
<evidence type="ECO:0000313" key="5">
    <source>
        <dbReference type="Proteomes" id="UP000187203"/>
    </source>
</evidence>
<gene>
    <name evidence="4" type="ORF">COLO4_29399</name>
</gene>
<name>A0A1R3HEM6_9ROSI</name>
<dbReference type="GO" id="GO:0016746">
    <property type="term" value="F:acyltransferase activity"/>
    <property type="evidence" value="ECO:0007669"/>
    <property type="project" value="UniProtKB-KW"/>
</dbReference>
<comment type="similarity">
    <text evidence="1">Belongs to the plant acyltransferase family.</text>
</comment>
<dbReference type="Pfam" id="PF02458">
    <property type="entry name" value="Transferase"/>
    <property type="match status" value="1"/>
</dbReference>
<evidence type="ECO:0000256" key="1">
    <source>
        <dbReference type="ARBA" id="ARBA00009861"/>
    </source>
</evidence>
<dbReference type="PANTHER" id="PTHR31623">
    <property type="entry name" value="F21J9.9"/>
    <property type="match status" value="1"/>
</dbReference>
<dbReference type="OrthoDB" id="671439at2759"/>
<accession>A0A1R3HEM6</accession>
<keyword evidence="2 4" id="KW-0808">Transferase</keyword>
<dbReference type="STRING" id="93759.A0A1R3HEM6"/>
<comment type="caution">
    <text evidence="4">The sequence shown here is derived from an EMBL/GenBank/DDBJ whole genome shotgun (WGS) entry which is preliminary data.</text>
</comment>
<reference evidence="5" key="1">
    <citation type="submission" date="2013-09" db="EMBL/GenBank/DDBJ databases">
        <title>Corchorus olitorius genome sequencing.</title>
        <authorList>
            <person name="Alam M."/>
            <person name="Haque M.S."/>
            <person name="Islam M.S."/>
            <person name="Emdad E.M."/>
            <person name="Islam M.M."/>
            <person name="Ahmed B."/>
            <person name="Halim A."/>
            <person name="Hossen Q.M.M."/>
            <person name="Hossain M.Z."/>
            <person name="Ahmed R."/>
            <person name="Khan M.M."/>
            <person name="Islam R."/>
            <person name="Rashid M.M."/>
            <person name="Khan S.A."/>
            <person name="Rahman M.S."/>
            <person name="Alam M."/>
            <person name="Yahiya A.S."/>
            <person name="Khan M.S."/>
            <person name="Azam M.S."/>
            <person name="Haque T."/>
            <person name="Lashkar M.Z.H."/>
            <person name="Akhand A.I."/>
            <person name="Morshed G."/>
            <person name="Roy S."/>
            <person name="Uddin K.S."/>
            <person name="Rabeya T."/>
            <person name="Hossain A.S."/>
            <person name="Chowdhury A."/>
            <person name="Snigdha A.R."/>
            <person name="Mortoza M.S."/>
            <person name="Matin S.A."/>
            <person name="Hoque S.M.E."/>
            <person name="Islam M.K."/>
            <person name="Roy D.K."/>
            <person name="Haider R."/>
            <person name="Moosa M.M."/>
            <person name="Elias S.M."/>
            <person name="Hasan A.M."/>
            <person name="Jahan S."/>
            <person name="Shafiuddin M."/>
            <person name="Mahmood N."/>
            <person name="Shommy N.S."/>
        </authorList>
    </citation>
    <scope>NUCLEOTIDE SEQUENCE [LARGE SCALE GENOMIC DNA]</scope>
    <source>
        <strain evidence="5">cv. O-4</strain>
    </source>
</reference>
<evidence type="ECO:0000256" key="2">
    <source>
        <dbReference type="ARBA" id="ARBA00022679"/>
    </source>
</evidence>